<dbReference type="Proteomes" id="UP001321450">
    <property type="component" value="Chromosome"/>
</dbReference>
<dbReference type="PROSITE" id="PS51257">
    <property type="entry name" value="PROKAR_LIPOPROTEIN"/>
    <property type="match status" value="1"/>
</dbReference>
<dbReference type="AlphaFoldDB" id="A0AAU9C845"/>
<dbReference type="Pfam" id="PF07027">
    <property type="entry name" value="DUF1318"/>
    <property type="match status" value="1"/>
</dbReference>
<accession>A0AAU9C845</accession>
<dbReference type="KEGG" id="meiy:MIN45_P1822"/>
<evidence type="ECO:0008006" key="3">
    <source>
        <dbReference type="Google" id="ProtNLM"/>
    </source>
</evidence>
<proteinExistence type="predicted"/>
<dbReference type="InterPro" id="IPR008309">
    <property type="entry name" value="YdbL"/>
</dbReference>
<sequence>MKKTLTPLMPLLLMLGIAACVTINIYFPAAAAEKAADRIIKEIQEGAEKENPPQSALPYWQVRIDLWALLGVGSVQAAADLDIDSAEIRAIRASMKRRFPKLKTYLDRGWIGYANNGLVAVVNKAQIPLRERAIVERLVAAENRDRLALYQAIARANGHPEWADDIQATFAKRWIANAKPGWHVQLPNGRWVRK</sequence>
<reference evidence="2" key="1">
    <citation type="journal article" date="2024" name="Int. J. Syst. Evol. Microbiol.">
        <title>Methylomarinovum tepidoasis sp. nov., a moderately thermophilic methanotroph of the family Methylothermaceae isolated from a deep-sea hydrothermal field.</title>
        <authorList>
            <person name="Hirayama H."/>
            <person name="Takaki Y."/>
            <person name="Abe M."/>
            <person name="Miyazaki M."/>
            <person name="Uematsu K."/>
            <person name="Matsui Y."/>
            <person name="Takai K."/>
        </authorList>
    </citation>
    <scope>NUCLEOTIDE SEQUENCE [LARGE SCALE GENOMIC DNA]</scope>
    <source>
        <strain evidence="2">IN45</strain>
    </source>
</reference>
<name>A0AAU9C845_9GAMM</name>
<organism evidence="1 2">
    <name type="scientific">Methylomarinovum tepidoasis</name>
    <dbReference type="NCBI Taxonomy" id="2840183"/>
    <lineage>
        <taxon>Bacteria</taxon>
        <taxon>Pseudomonadati</taxon>
        <taxon>Pseudomonadota</taxon>
        <taxon>Gammaproteobacteria</taxon>
        <taxon>Methylococcales</taxon>
        <taxon>Methylothermaceae</taxon>
        <taxon>Methylomarinovum</taxon>
    </lineage>
</organism>
<dbReference type="EMBL" id="AP024718">
    <property type="protein sequence ID" value="BCX89449.1"/>
    <property type="molecule type" value="Genomic_DNA"/>
</dbReference>
<gene>
    <name evidence="1" type="ORF">MIN45_P1822</name>
</gene>
<evidence type="ECO:0000313" key="1">
    <source>
        <dbReference type="EMBL" id="BCX89449.1"/>
    </source>
</evidence>
<evidence type="ECO:0000313" key="2">
    <source>
        <dbReference type="Proteomes" id="UP001321450"/>
    </source>
</evidence>
<keyword evidence="2" id="KW-1185">Reference proteome</keyword>
<protein>
    <recommendedName>
        <fullName evidence="3">DUF1318 domain-containing protein</fullName>
    </recommendedName>
</protein>
<dbReference type="RefSeq" id="WP_286291780.1">
    <property type="nucleotide sequence ID" value="NZ_AP024718.1"/>
</dbReference>